<dbReference type="PANTHER" id="PTHR43432">
    <property type="entry name" value="SLR0285 PROTEIN"/>
    <property type="match status" value="1"/>
</dbReference>
<feature type="domain" description="Radical SAM core" evidence="4">
    <location>
        <begin position="23"/>
        <end position="182"/>
    </location>
</feature>
<accession>A0A1H7Y2T0</accession>
<evidence type="ECO:0000313" key="5">
    <source>
        <dbReference type="EMBL" id="SEM39638.1"/>
    </source>
</evidence>
<dbReference type="RefSeq" id="WP_093883575.1">
    <property type="nucleotide sequence ID" value="NZ_FOBS01000013.1"/>
</dbReference>
<keyword evidence="2" id="KW-0408">Iron</keyword>
<dbReference type="InterPro" id="IPR040086">
    <property type="entry name" value="MJ0683-like"/>
</dbReference>
<keyword evidence="3" id="KW-0411">Iron-sulfur</keyword>
<dbReference type="GO" id="GO:0046872">
    <property type="term" value="F:metal ion binding"/>
    <property type="evidence" value="ECO:0007669"/>
    <property type="project" value="UniProtKB-KW"/>
</dbReference>
<evidence type="ECO:0000313" key="6">
    <source>
        <dbReference type="Proteomes" id="UP000198744"/>
    </source>
</evidence>
<name>A0A1H7Y2T0_9BACT</name>
<evidence type="ECO:0000256" key="1">
    <source>
        <dbReference type="ARBA" id="ARBA00022723"/>
    </source>
</evidence>
<dbReference type="SUPFAM" id="SSF102114">
    <property type="entry name" value="Radical SAM enzymes"/>
    <property type="match status" value="1"/>
</dbReference>
<dbReference type="GO" id="GO:0051536">
    <property type="term" value="F:iron-sulfur cluster binding"/>
    <property type="evidence" value="ECO:0007669"/>
    <property type="project" value="UniProtKB-KW"/>
</dbReference>
<dbReference type="PANTHER" id="PTHR43432:SF6">
    <property type="entry name" value="RADICAL SAM CORE DOMAIN-CONTAINING PROTEIN"/>
    <property type="match status" value="1"/>
</dbReference>
<dbReference type="Proteomes" id="UP000198744">
    <property type="component" value="Unassembled WGS sequence"/>
</dbReference>
<dbReference type="InterPro" id="IPR007197">
    <property type="entry name" value="rSAM"/>
</dbReference>
<dbReference type="EMBL" id="FOBS01000013">
    <property type="protein sequence ID" value="SEM39638.1"/>
    <property type="molecule type" value="Genomic_DNA"/>
</dbReference>
<keyword evidence="6" id="KW-1185">Reference proteome</keyword>
<dbReference type="OrthoDB" id="9785699at2"/>
<evidence type="ECO:0000259" key="4">
    <source>
        <dbReference type="Pfam" id="PF04055"/>
    </source>
</evidence>
<proteinExistence type="predicted"/>
<reference evidence="5 6" key="1">
    <citation type="submission" date="2016-10" db="EMBL/GenBank/DDBJ databases">
        <authorList>
            <person name="de Groot N.N."/>
        </authorList>
    </citation>
    <scope>NUCLEOTIDE SEQUENCE [LARGE SCALE GENOMIC DNA]</scope>
    <source>
        <strain evidence="5 6">DSM 8423</strain>
    </source>
</reference>
<evidence type="ECO:0000256" key="2">
    <source>
        <dbReference type="ARBA" id="ARBA00023004"/>
    </source>
</evidence>
<dbReference type="Pfam" id="PF04055">
    <property type="entry name" value="Radical_SAM"/>
    <property type="match status" value="1"/>
</dbReference>
<keyword evidence="1" id="KW-0479">Metal-binding</keyword>
<evidence type="ECO:0000256" key="3">
    <source>
        <dbReference type="ARBA" id="ARBA00023014"/>
    </source>
</evidence>
<dbReference type="Gene3D" id="3.80.30.30">
    <property type="match status" value="1"/>
</dbReference>
<protein>
    <submittedName>
        <fullName evidence="5">Radical SAM superfamily protein</fullName>
    </submittedName>
</protein>
<gene>
    <name evidence="5" type="ORF">SAMN04489760_11348</name>
</gene>
<dbReference type="SFLD" id="SFLDG01084">
    <property type="entry name" value="Uncharacterised_Radical_SAM_Su"/>
    <property type="match status" value="1"/>
</dbReference>
<dbReference type="SFLD" id="SFLDS00029">
    <property type="entry name" value="Radical_SAM"/>
    <property type="match status" value="1"/>
</dbReference>
<dbReference type="InterPro" id="IPR058240">
    <property type="entry name" value="rSAM_sf"/>
</dbReference>
<dbReference type="AlphaFoldDB" id="A0A1H7Y2T0"/>
<organism evidence="5 6">
    <name type="scientific">Syntrophus gentianae</name>
    <dbReference type="NCBI Taxonomy" id="43775"/>
    <lineage>
        <taxon>Bacteria</taxon>
        <taxon>Pseudomonadati</taxon>
        <taxon>Thermodesulfobacteriota</taxon>
        <taxon>Syntrophia</taxon>
        <taxon>Syntrophales</taxon>
        <taxon>Syntrophaceae</taxon>
        <taxon>Syntrophus</taxon>
    </lineage>
</organism>
<dbReference type="GO" id="GO:0003824">
    <property type="term" value="F:catalytic activity"/>
    <property type="evidence" value="ECO:0007669"/>
    <property type="project" value="InterPro"/>
</dbReference>
<sequence length="247" mass="28303">MIIREIFAKSVLSKSQVYDYALNPYVGCSHGCRYCYAAFMKRFTGHKEKWGDFVDVKINAPELLAGEIKKKGMGRVWISGVCDPYQAVEKKYRLTRRCIEILLENSWPVTIQTKSSLVLRDIEILERGKDVEVGFSITTADERIRNLFEPGAAPIQARISSLDTLHSRKIRTFAMIAPLLPGAEGLDEELSGKVDYVLIDRLNYSYANQIYRENKLEWAKEDSFFFQKAQALKEGFERKGIPVEVLF</sequence>